<evidence type="ECO:0000256" key="4">
    <source>
        <dbReference type="ARBA" id="ARBA00022475"/>
    </source>
</evidence>
<keyword evidence="9 10" id="KW-0131">Cell cycle</keyword>
<dbReference type="InterPro" id="IPR003838">
    <property type="entry name" value="ABC3_permease_C"/>
</dbReference>
<dbReference type="PANTHER" id="PTHR47755">
    <property type="entry name" value="CELL DIVISION PROTEIN FTSX"/>
    <property type="match status" value="1"/>
</dbReference>
<keyword evidence="7 11" id="KW-1133">Transmembrane helix</keyword>
<dbReference type="Proteomes" id="UP000192790">
    <property type="component" value="Unassembled WGS sequence"/>
</dbReference>
<comment type="subcellular location">
    <subcellularLocation>
        <location evidence="1">Cell membrane</location>
        <topology evidence="1">Multi-pass membrane protein</topology>
    </subcellularLocation>
</comment>
<feature type="transmembrane region" description="Helical" evidence="11">
    <location>
        <begin position="166"/>
        <end position="186"/>
    </location>
</feature>
<evidence type="ECO:0000313" key="15">
    <source>
        <dbReference type="Proteomes" id="UP000192790"/>
    </source>
</evidence>
<dbReference type="RefSeq" id="WP_084233653.1">
    <property type="nucleotide sequence ID" value="NZ_FWXW01000002.1"/>
</dbReference>
<gene>
    <name evidence="14" type="ORF">SAMN02745168_1013</name>
</gene>
<reference evidence="14 15" key="1">
    <citation type="submission" date="2017-04" db="EMBL/GenBank/DDBJ databases">
        <authorList>
            <person name="Afonso C.L."/>
            <person name="Miller P.J."/>
            <person name="Scott M.A."/>
            <person name="Spackman E."/>
            <person name="Goraichik I."/>
            <person name="Dimitrov K.M."/>
            <person name="Suarez D.L."/>
            <person name="Swayne D.E."/>
        </authorList>
    </citation>
    <scope>NUCLEOTIDE SEQUENCE [LARGE SCALE GENOMIC DNA]</scope>
    <source>
        <strain evidence="14 15">DSM 12816</strain>
    </source>
</reference>
<evidence type="ECO:0000259" key="12">
    <source>
        <dbReference type="Pfam" id="PF02687"/>
    </source>
</evidence>
<keyword evidence="15" id="KW-1185">Reference proteome</keyword>
<feature type="transmembrane region" description="Helical" evidence="11">
    <location>
        <begin position="265"/>
        <end position="289"/>
    </location>
</feature>
<dbReference type="AlphaFoldDB" id="A0A1W1ZEI5"/>
<name>A0A1W1ZEI5_9FIRM</name>
<dbReference type="InterPro" id="IPR040690">
    <property type="entry name" value="FtsX_ECD"/>
</dbReference>
<dbReference type="Pfam" id="PF18075">
    <property type="entry name" value="FtsX_ECD"/>
    <property type="match status" value="1"/>
</dbReference>
<organism evidence="14 15">
    <name type="scientific">Papillibacter cinnamivorans DSM 12816</name>
    <dbReference type="NCBI Taxonomy" id="1122930"/>
    <lineage>
        <taxon>Bacteria</taxon>
        <taxon>Bacillati</taxon>
        <taxon>Bacillota</taxon>
        <taxon>Clostridia</taxon>
        <taxon>Eubacteriales</taxon>
        <taxon>Oscillospiraceae</taxon>
        <taxon>Papillibacter</taxon>
    </lineage>
</organism>
<evidence type="ECO:0000256" key="1">
    <source>
        <dbReference type="ARBA" id="ARBA00004651"/>
    </source>
</evidence>
<comment type="similarity">
    <text evidence="2 10">Belongs to the ABC-4 integral membrane protein family. FtsX subfamily.</text>
</comment>
<feature type="domain" description="FtsX extracellular" evidence="13">
    <location>
        <begin position="60"/>
        <end position="150"/>
    </location>
</feature>
<keyword evidence="4 10" id="KW-1003">Cell membrane</keyword>
<dbReference type="PROSITE" id="PS51257">
    <property type="entry name" value="PROKAR_LIPOPROTEIN"/>
    <property type="match status" value="1"/>
</dbReference>
<evidence type="ECO:0000256" key="3">
    <source>
        <dbReference type="ARBA" id="ARBA00021907"/>
    </source>
</evidence>
<accession>A0A1W1ZEI5</accession>
<dbReference type="EMBL" id="FWXW01000002">
    <property type="protein sequence ID" value="SMC46869.1"/>
    <property type="molecule type" value="Genomic_DNA"/>
</dbReference>
<evidence type="ECO:0000313" key="14">
    <source>
        <dbReference type="EMBL" id="SMC46869.1"/>
    </source>
</evidence>
<dbReference type="GO" id="GO:0051301">
    <property type="term" value="P:cell division"/>
    <property type="evidence" value="ECO:0007669"/>
    <property type="project" value="UniProtKB-KW"/>
</dbReference>
<evidence type="ECO:0000256" key="2">
    <source>
        <dbReference type="ARBA" id="ARBA00007379"/>
    </source>
</evidence>
<dbReference type="NCBIfam" id="NF038347">
    <property type="entry name" value="FtsX_Gpos"/>
    <property type="match status" value="1"/>
</dbReference>
<evidence type="ECO:0000256" key="5">
    <source>
        <dbReference type="ARBA" id="ARBA00022618"/>
    </source>
</evidence>
<dbReference type="OrthoDB" id="9812531at2"/>
<comment type="function">
    <text evidence="10">Part of the ABC transporter FtsEX involved in asymmetric cellular division facilitating the initiation of sporulation.</text>
</comment>
<dbReference type="Pfam" id="PF02687">
    <property type="entry name" value="FtsX"/>
    <property type="match status" value="1"/>
</dbReference>
<evidence type="ECO:0000256" key="11">
    <source>
        <dbReference type="SAM" id="Phobius"/>
    </source>
</evidence>
<dbReference type="InterPro" id="IPR058204">
    <property type="entry name" value="FtsX_firmicutes-type"/>
</dbReference>
<evidence type="ECO:0000256" key="8">
    <source>
        <dbReference type="ARBA" id="ARBA00023136"/>
    </source>
</evidence>
<feature type="transmembrane region" description="Helical" evidence="11">
    <location>
        <begin position="20"/>
        <end position="46"/>
    </location>
</feature>
<dbReference type="Gene3D" id="3.30.70.3040">
    <property type="match status" value="1"/>
</dbReference>
<evidence type="ECO:0000256" key="9">
    <source>
        <dbReference type="ARBA" id="ARBA00023306"/>
    </source>
</evidence>
<sequence>MKRYNFGYFVHEGVHNIFLHGFMSFAAVGIIVACLIIMGSFTLVAVNADSMLKSLERENEVLAYVNESLSDEEAQALGAVIEQVPNVASCQFISRETAMENFVSQYQGDSLFTDMDPTILRHRYSVKMTDISLMRDTVKALEAVPGIAKVRANLEISEGFITVRNIAGAVSMALILILLAVSVFIISNTIKLATFDRREEIAIMKMVGATNGFIRWPFVYEGLLLGLSGAAIAFFAQWGIYGLVSKQIAGNDTIHLITVIPYAQLAAPVAGIFLATGFLVGVGGSLLAIRKFLKV</sequence>
<dbReference type="InterPro" id="IPR004513">
    <property type="entry name" value="FtsX"/>
</dbReference>
<evidence type="ECO:0000256" key="6">
    <source>
        <dbReference type="ARBA" id="ARBA00022692"/>
    </source>
</evidence>
<proteinExistence type="inferred from homology"/>
<evidence type="ECO:0000259" key="13">
    <source>
        <dbReference type="Pfam" id="PF18075"/>
    </source>
</evidence>
<keyword evidence="6 11" id="KW-0812">Transmembrane</keyword>
<evidence type="ECO:0000256" key="7">
    <source>
        <dbReference type="ARBA" id="ARBA00022989"/>
    </source>
</evidence>
<dbReference type="PIRSF" id="PIRSF003097">
    <property type="entry name" value="FtsX"/>
    <property type="match status" value="1"/>
</dbReference>
<keyword evidence="8 10" id="KW-0472">Membrane</keyword>
<evidence type="ECO:0000256" key="10">
    <source>
        <dbReference type="PIRNR" id="PIRNR003097"/>
    </source>
</evidence>
<dbReference type="STRING" id="1122930.SAMN02745168_1013"/>
<dbReference type="PANTHER" id="PTHR47755:SF1">
    <property type="entry name" value="CELL DIVISION PROTEIN FTSX"/>
    <property type="match status" value="1"/>
</dbReference>
<feature type="transmembrane region" description="Helical" evidence="11">
    <location>
        <begin position="223"/>
        <end position="244"/>
    </location>
</feature>
<keyword evidence="5 10" id="KW-0132">Cell division</keyword>
<protein>
    <recommendedName>
        <fullName evidence="3 10">Cell division protein FtsX</fullName>
    </recommendedName>
</protein>
<dbReference type="GO" id="GO:0005886">
    <property type="term" value="C:plasma membrane"/>
    <property type="evidence" value="ECO:0007669"/>
    <property type="project" value="UniProtKB-SubCell"/>
</dbReference>
<feature type="domain" description="ABC3 transporter permease C-terminal" evidence="12">
    <location>
        <begin position="173"/>
        <end position="294"/>
    </location>
</feature>